<sequence length="294" mass="32881">MKKLILLLLLVAATGLAQVKGNKDIQTRTFTTENLTDIEIGFYADIIIDHSAAEKMVITIDSNLFDLIDTEVVDGKLKLDQKEWIQASERIKIRIGAPNLKRIQQGTNDIVRITNVTSKNFSAMALNGEIVISGQVNSLGIGAENGIVDASKTKADEVFLNIWGHGKAIVNAFEFIDAKLSKDSKLELVSKPKKVRGNIEKALANNSIVSVESIRYIDFKIKNNSSNRNNFYVIGPKPDGRNFSYGFPMMPGKVRKEKWTTGTKIYKVNRIGLRKHLVTIMDKDEDKIVRLFNN</sequence>
<dbReference type="Gene3D" id="2.160.20.120">
    <property type="match status" value="1"/>
</dbReference>
<keyword evidence="1" id="KW-0732">Signal</keyword>
<feature type="domain" description="Putative auto-transporter adhesin head GIN" evidence="2">
    <location>
        <begin position="36"/>
        <end position="192"/>
    </location>
</feature>
<evidence type="ECO:0000259" key="2">
    <source>
        <dbReference type="Pfam" id="PF10988"/>
    </source>
</evidence>
<dbReference type="RefSeq" id="WP_138658189.1">
    <property type="nucleotide sequence ID" value="NZ_VATY01000002.1"/>
</dbReference>
<feature type="chain" id="PRO_5024308748" description="Putative auto-transporter adhesin head GIN domain-containing protein" evidence="1">
    <location>
        <begin position="18"/>
        <end position="294"/>
    </location>
</feature>
<feature type="signal peptide" evidence="1">
    <location>
        <begin position="1"/>
        <end position="17"/>
    </location>
</feature>
<evidence type="ECO:0000313" key="4">
    <source>
        <dbReference type="Proteomes" id="UP000310314"/>
    </source>
</evidence>
<name>A0A5S3PR34_9FLAO</name>
<gene>
    <name evidence="3" type="ORF">FEE95_12010</name>
</gene>
<dbReference type="Pfam" id="PF10988">
    <property type="entry name" value="DUF2807"/>
    <property type="match status" value="1"/>
</dbReference>
<dbReference type="AlphaFoldDB" id="A0A5S3PR34"/>
<dbReference type="Proteomes" id="UP000310314">
    <property type="component" value="Unassembled WGS sequence"/>
</dbReference>
<comment type="caution">
    <text evidence="3">The sequence shown here is derived from an EMBL/GenBank/DDBJ whole genome shotgun (WGS) entry which is preliminary data.</text>
</comment>
<evidence type="ECO:0000313" key="3">
    <source>
        <dbReference type="EMBL" id="TMM57207.1"/>
    </source>
</evidence>
<dbReference type="OrthoDB" id="1199610at2"/>
<reference evidence="3 4" key="1">
    <citation type="submission" date="2019-05" db="EMBL/GenBank/DDBJ databases">
        <authorList>
            <person name="Zhang J.-Y."/>
            <person name="Feg X."/>
            <person name="Du Z.-J."/>
        </authorList>
    </citation>
    <scope>NUCLEOTIDE SEQUENCE [LARGE SCALE GENOMIC DNA]</scope>
    <source>
        <strain evidence="3 4">RZ26</strain>
    </source>
</reference>
<proteinExistence type="predicted"/>
<organism evidence="3 4">
    <name type="scientific">Maribacter algarum</name>
    <name type="common">ex Zhang et al. 2020</name>
    <dbReference type="NCBI Taxonomy" id="2578118"/>
    <lineage>
        <taxon>Bacteria</taxon>
        <taxon>Pseudomonadati</taxon>
        <taxon>Bacteroidota</taxon>
        <taxon>Flavobacteriia</taxon>
        <taxon>Flavobacteriales</taxon>
        <taxon>Flavobacteriaceae</taxon>
        <taxon>Maribacter</taxon>
    </lineage>
</organism>
<evidence type="ECO:0000256" key="1">
    <source>
        <dbReference type="SAM" id="SignalP"/>
    </source>
</evidence>
<protein>
    <recommendedName>
        <fullName evidence="2">Putative auto-transporter adhesin head GIN domain-containing protein</fullName>
    </recommendedName>
</protein>
<dbReference type="InterPro" id="IPR021255">
    <property type="entry name" value="DUF2807"/>
</dbReference>
<keyword evidence="4" id="KW-1185">Reference proteome</keyword>
<dbReference type="EMBL" id="VATY01000002">
    <property type="protein sequence ID" value="TMM57207.1"/>
    <property type="molecule type" value="Genomic_DNA"/>
</dbReference>
<accession>A0A5S3PR34</accession>